<sequence length="108" mass="12343">MLNSNTQANHWSPVFRSSSSFQQPTEVNLIEIDPPIQPNLPKPEPSNVVNITLDDLTGGEGFGFQVVRPKSMMDVINYLDRCNEKHTWLMSQVSETRLQCQRMMYSSI</sequence>
<dbReference type="InParanoid" id="A0A1C7N206"/>
<dbReference type="AlphaFoldDB" id="A0A1C7N206"/>
<comment type="caution">
    <text evidence="2">The sequence shown here is derived from an EMBL/GenBank/DDBJ whole genome shotgun (WGS) entry which is preliminary data.</text>
</comment>
<dbReference type="EMBL" id="LUGH01000715">
    <property type="protein sequence ID" value="OBZ83142.1"/>
    <property type="molecule type" value="Genomic_DNA"/>
</dbReference>
<keyword evidence="3" id="KW-1185">Reference proteome</keyword>
<gene>
    <name evidence="2" type="ORF">A0J61_08808</name>
</gene>
<evidence type="ECO:0000256" key="1">
    <source>
        <dbReference type="SAM" id="MobiDB-lite"/>
    </source>
</evidence>
<feature type="region of interest" description="Disordered" evidence="1">
    <location>
        <begin position="1"/>
        <end position="20"/>
    </location>
</feature>
<dbReference type="Proteomes" id="UP000093000">
    <property type="component" value="Unassembled WGS sequence"/>
</dbReference>
<protein>
    <submittedName>
        <fullName evidence="2">Uncharacterized protein</fullName>
    </submittedName>
</protein>
<reference evidence="2 3" key="1">
    <citation type="submission" date="2016-03" db="EMBL/GenBank/DDBJ databases">
        <title>Choanephora cucurbitarum.</title>
        <authorList>
            <person name="Min B."/>
            <person name="Park H."/>
            <person name="Park J.-H."/>
            <person name="Shin H.-D."/>
            <person name="Choi I.-G."/>
        </authorList>
    </citation>
    <scope>NUCLEOTIDE SEQUENCE [LARGE SCALE GENOMIC DNA]</scope>
    <source>
        <strain evidence="2 3">KUS-F28377</strain>
    </source>
</reference>
<organism evidence="2 3">
    <name type="scientific">Choanephora cucurbitarum</name>
    <dbReference type="NCBI Taxonomy" id="101091"/>
    <lineage>
        <taxon>Eukaryota</taxon>
        <taxon>Fungi</taxon>
        <taxon>Fungi incertae sedis</taxon>
        <taxon>Mucoromycota</taxon>
        <taxon>Mucoromycotina</taxon>
        <taxon>Mucoromycetes</taxon>
        <taxon>Mucorales</taxon>
        <taxon>Mucorineae</taxon>
        <taxon>Choanephoraceae</taxon>
        <taxon>Choanephoroideae</taxon>
        <taxon>Choanephora</taxon>
    </lineage>
</organism>
<evidence type="ECO:0000313" key="2">
    <source>
        <dbReference type="EMBL" id="OBZ83142.1"/>
    </source>
</evidence>
<name>A0A1C7N206_9FUNG</name>
<proteinExistence type="predicted"/>
<dbReference type="OrthoDB" id="2231921at2759"/>
<evidence type="ECO:0000313" key="3">
    <source>
        <dbReference type="Proteomes" id="UP000093000"/>
    </source>
</evidence>
<accession>A0A1C7N206</accession>